<dbReference type="PANTHER" id="PTHR30426">
    <property type="entry name" value="4-HYDROXY-3-METHYLBUT-2-ENYL DIPHOSPHATE REDUCTASE"/>
    <property type="match status" value="1"/>
</dbReference>
<dbReference type="GO" id="GO:0016114">
    <property type="term" value="P:terpenoid biosynthetic process"/>
    <property type="evidence" value="ECO:0007669"/>
    <property type="project" value="UniProtKB-UniRule"/>
</dbReference>
<feature type="binding site" evidence="5">
    <location>
        <position position="221"/>
    </location>
    <ligand>
        <name>dimethylallyl diphosphate</name>
        <dbReference type="ChEBI" id="CHEBI:57623"/>
    </ligand>
</feature>
<comment type="caution">
    <text evidence="5">Lacks conserved residue(s) required for the propagation of feature annotation.</text>
</comment>
<feature type="binding site" evidence="5">
    <location>
        <position position="75"/>
    </location>
    <ligand>
        <name>dimethylallyl diphosphate</name>
        <dbReference type="ChEBI" id="CHEBI:57623"/>
    </ligand>
</feature>
<comment type="pathway">
    <text evidence="5">Isoprenoid biosynthesis; isopentenyl diphosphate biosynthesis via DXP pathway; isopentenyl diphosphate from 1-deoxy-D-xylulose 5-phosphate: step 6/6.</text>
</comment>
<gene>
    <name evidence="5 6" type="primary">ispH</name>
    <name evidence="6" type="ORF">EVJ47_07715</name>
</gene>
<feature type="binding site" evidence="5">
    <location>
        <position position="265"/>
    </location>
    <ligand>
        <name>isopentenyl diphosphate</name>
        <dbReference type="ChEBI" id="CHEBI:128769"/>
    </ligand>
</feature>
<dbReference type="Pfam" id="PF02401">
    <property type="entry name" value="LYTB"/>
    <property type="match status" value="1"/>
</dbReference>
<dbReference type="GO" id="GO:0050992">
    <property type="term" value="P:dimethylallyl diphosphate biosynthetic process"/>
    <property type="evidence" value="ECO:0007669"/>
    <property type="project" value="UniProtKB-UniRule"/>
</dbReference>
<feature type="binding site" evidence="5">
    <location>
        <position position="164"/>
    </location>
    <ligand>
        <name>(2E)-4-hydroxy-3-methylbut-2-enyl diphosphate</name>
        <dbReference type="ChEBI" id="CHEBI:128753"/>
    </ligand>
</feature>
<feature type="binding site" evidence="5">
    <location>
        <position position="221"/>
    </location>
    <ligand>
        <name>(2E)-4-hydroxy-3-methylbut-2-enyl diphosphate</name>
        <dbReference type="ChEBI" id="CHEBI:128753"/>
    </ligand>
</feature>
<protein>
    <recommendedName>
        <fullName evidence="5">4-hydroxy-3-methylbut-2-enyl diphosphate reductase</fullName>
        <shortName evidence="5">HMBPP reductase</shortName>
        <ecNumber evidence="5">1.17.7.4</ecNumber>
    </recommendedName>
</protein>
<keyword evidence="5 6" id="KW-0560">Oxidoreductase</keyword>
<dbReference type="GO" id="GO:0051745">
    <property type="term" value="F:4-hydroxy-3-methylbut-2-enyl diphosphate reductase activity"/>
    <property type="evidence" value="ECO:0007669"/>
    <property type="project" value="UniProtKB-UniRule"/>
</dbReference>
<organism evidence="6 7">
    <name type="scientific">Candidatus Acidulodesulfobacterium ferriphilum</name>
    <dbReference type="NCBI Taxonomy" id="2597223"/>
    <lineage>
        <taxon>Bacteria</taxon>
        <taxon>Deltaproteobacteria</taxon>
        <taxon>Candidatus Acidulodesulfobacterales</taxon>
        <taxon>Candidatus Acidulodesulfobacterium</taxon>
    </lineage>
</organism>
<feature type="active site" description="Proton donor" evidence="5">
    <location>
        <position position="127"/>
    </location>
</feature>
<dbReference type="InterPro" id="IPR003451">
    <property type="entry name" value="LytB/IspH"/>
</dbReference>
<feature type="binding site" evidence="5">
    <location>
        <position position="125"/>
    </location>
    <ligand>
        <name>dimethylallyl diphosphate</name>
        <dbReference type="ChEBI" id="CHEBI:57623"/>
    </ligand>
</feature>
<feature type="binding site" evidence="5">
    <location>
        <position position="125"/>
    </location>
    <ligand>
        <name>isopentenyl diphosphate</name>
        <dbReference type="ChEBI" id="CHEBI:128769"/>
    </ligand>
</feature>
<feature type="binding site" evidence="5">
    <location>
        <position position="75"/>
    </location>
    <ligand>
        <name>isopentenyl diphosphate</name>
        <dbReference type="ChEBI" id="CHEBI:128769"/>
    </ligand>
</feature>
<dbReference type="AlphaFoldDB" id="A0A519B9Y6"/>
<feature type="binding site" evidence="5">
    <location>
        <position position="221"/>
    </location>
    <ligand>
        <name>isopentenyl diphosphate</name>
        <dbReference type="ChEBI" id="CHEBI:128769"/>
    </ligand>
</feature>
<dbReference type="GO" id="GO:0019288">
    <property type="term" value="P:isopentenyl diphosphate biosynthetic process, methylerythritol 4-phosphate pathway"/>
    <property type="evidence" value="ECO:0007669"/>
    <property type="project" value="UniProtKB-UniRule"/>
</dbReference>
<evidence type="ECO:0000256" key="1">
    <source>
        <dbReference type="ARBA" id="ARBA00022485"/>
    </source>
</evidence>
<accession>A0A519B9Y6</accession>
<evidence type="ECO:0000256" key="5">
    <source>
        <dbReference type="HAMAP-Rule" id="MF_00191"/>
    </source>
</evidence>
<feature type="binding site" evidence="5">
    <location>
        <position position="223"/>
    </location>
    <ligand>
        <name>dimethylallyl diphosphate</name>
        <dbReference type="ChEBI" id="CHEBI:57623"/>
    </ligand>
</feature>
<feature type="binding site" evidence="5">
    <location>
        <position position="43"/>
    </location>
    <ligand>
        <name>(2E)-4-hydroxy-3-methylbut-2-enyl diphosphate</name>
        <dbReference type="ChEBI" id="CHEBI:128753"/>
    </ligand>
</feature>
<comment type="cofactor">
    <cofactor evidence="5">
        <name>[4Fe-4S] cluster</name>
        <dbReference type="ChEBI" id="CHEBI:49883"/>
    </cofactor>
    <text evidence="5">Binds 1 [4Fe-4S] cluster per subunit.</text>
</comment>
<feature type="binding site" evidence="5">
    <location>
        <position position="43"/>
    </location>
    <ligand>
        <name>dimethylallyl diphosphate</name>
        <dbReference type="ChEBI" id="CHEBI:57623"/>
    </ligand>
</feature>
<feature type="binding site" evidence="5">
    <location>
        <position position="75"/>
    </location>
    <ligand>
        <name>(2E)-4-hydroxy-3-methylbut-2-enyl diphosphate</name>
        <dbReference type="ChEBI" id="CHEBI:128753"/>
    </ligand>
</feature>
<dbReference type="UniPathway" id="UPA00056">
    <property type="reaction ID" value="UER00097"/>
</dbReference>
<dbReference type="EC" id="1.17.7.4" evidence="5"/>
<evidence type="ECO:0000313" key="6">
    <source>
        <dbReference type="EMBL" id="RZD14113.1"/>
    </source>
</evidence>
<keyword evidence="3 5" id="KW-0408">Iron</keyword>
<dbReference type="CDD" id="cd13944">
    <property type="entry name" value="lytB_ispH"/>
    <property type="match status" value="1"/>
</dbReference>
<dbReference type="Gene3D" id="3.40.50.11270">
    <property type="match status" value="1"/>
</dbReference>
<evidence type="ECO:0000256" key="2">
    <source>
        <dbReference type="ARBA" id="ARBA00022723"/>
    </source>
</evidence>
<sequence length="294" mass="32612">MNIIVAPSAGFCFGVKRAVKMAVDASKTCKLSEKLNTLGPIIHNPQVVKSLEEKGVYPVDNIEDNGYNTIIIRSHGVKSDIMEKLKLKGVKTIDATCPFVKQAQNYITMAALDGYFIIMVGDKNHPEVQSVISFADKNRFLIINGLDDLKNIPVSEKLALISQTTQDVNFYNSVINEIFKIAKKEIVVFNTICDATKLKQDESKVLASNVDVMIVVGGYNSANTNKLKNICAAIQKNTYHIETEKEVNPGWFINADMVGITAGASTPDWIIEKVVNTIRQLDDNQKIRTNKRFA</sequence>
<dbReference type="Gene3D" id="3.40.1010.20">
    <property type="entry name" value="4-hydroxy-3-methylbut-2-enyl diphosphate reductase, catalytic domain"/>
    <property type="match status" value="2"/>
</dbReference>
<comment type="caution">
    <text evidence="6">The sequence shown here is derived from an EMBL/GenBank/DDBJ whole genome shotgun (WGS) entry which is preliminary data.</text>
</comment>
<keyword evidence="4 5" id="KW-0411">Iron-sulfur</keyword>
<proteinExistence type="inferred from homology"/>
<comment type="pathway">
    <text evidence="5">Isoprenoid biosynthesis; dimethylallyl diphosphate biosynthesis; dimethylallyl diphosphate from (2E)-4-hydroxy-3-methylbutenyl diphosphate: step 1/1.</text>
</comment>
<comment type="similarity">
    <text evidence="5">Belongs to the IspH family.</text>
</comment>
<comment type="function">
    <text evidence="5">Catalyzes the conversion of 1-hydroxy-2-methyl-2-(E)-butenyl 4-diphosphate (HMBPP) into a mixture of isopentenyl diphosphate (IPP) and dimethylallyl diphosphate (DMAPP). Acts in the terminal step of the DOXP/MEP pathway for isoprenoid precursor biosynthesis.</text>
</comment>
<feature type="binding site" evidence="5">
    <location>
        <position position="265"/>
    </location>
    <ligand>
        <name>dimethylallyl diphosphate</name>
        <dbReference type="ChEBI" id="CHEBI:57623"/>
    </ligand>
</feature>
<feature type="binding site" evidence="5">
    <location>
        <position position="97"/>
    </location>
    <ligand>
        <name>[4Fe-4S] cluster</name>
        <dbReference type="ChEBI" id="CHEBI:49883"/>
    </ligand>
</feature>
<feature type="binding site" evidence="5">
    <location>
        <position position="125"/>
    </location>
    <ligand>
        <name>(2E)-4-hydroxy-3-methylbut-2-enyl diphosphate</name>
        <dbReference type="ChEBI" id="CHEBI:128753"/>
    </ligand>
</feature>
<dbReference type="EMBL" id="SGBD01000004">
    <property type="protein sequence ID" value="RZD14113.1"/>
    <property type="molecule type" value="Genomic_DNA"/>
</dbReference>
<feature type="binding site" evidence="5">
    <location>
        <position position="223"/>
    </location>
    <ligand>
        <name>(2E)-4-hydroxy-3-methylbut-2-enyl diphosphate</name>
        <dbReference type="ChEBI" id="CHEBI:128753"/>
    </ligand>
</feature>
<keyword evidence="2 5" id="KW-0479">Metal-binding</keyword>
<evidence type="ECO:0000256" key="3">
    <source>
        <dbReference type="ARBA" id="ARBA00023004"/>
    </source>
</evidence>
<feature type="binding site" evidence="5">
    <location>
        <position position="265"/>
    </location>
    <ligand>
        <name>(2E)-4-hydroxy-3-methylbut-2-enyl diphosphate</name>
        <dbReference type="ChEBI" id="CHEBI:128753"/>
    </ligand>
</feature>
<dbReference type="UniPathway" id="UPA00059">
    <property type="reaction ID" value="UER00105"/>
</dbReference>
<evidence type="ECO:0000313" key="7">
    <source>
        <dbReference type="Proteomes" id="UP000320813"/>
    </source>
</evidence>
<feature type="binding site" evidence="5">
    <location>
        <position position="12"/>
    </location>
    <ligand>
        <name>[4Fe-4S] cluster</name>
        <dbReference type="ChEBI" id="CHEBI:49883"/>
    </ligand>
</feature>
<name>A0A519B9Y6_9DELT</name>
<reference evidence="6 7" key="1">
    <citation type="submission" date="2019-01" db="EMBL/GenBank/DDBJ databases">
        <title>Insights into ecological role of a new deltaproteobacterial order Candidatus Sinidesulfobacterales (Sva0485) by metagenomics and metatranscriptomics.</title>
        <authorList>
            <person name="Tan S."/>
            <person name="Liu J."/>
            <person name="Fang Y."/>
            <person name="Hedlund B.P."/>
            <person name="Lian Z.H."/>
            <person name="Huang L.Y."/>
            <person name="Li J.T."/>
            <person name="Huang L.N."/>
            <person name="Li W.J."/>
            <person name="Jiang H.C."/>
            <person name="Dong H.L."/>
            <person name="Shu W.S."/>
        </authorList>
    </citation>
    <scope>NUCLEOTIDE SEQUENCE [LARGE SCALE GENOMIC DNA]</scope>
    <source>
        <strain evidence="6">AP3</strain>
    </source>
</reference>
<dbReference type="Proteomes" id="UP000320813">
    <property type="component" value="Unassembled WGS sequence"/>
</dbReference>
<feature type="binding site" evidence="5">
    <location>
        <position position="43"/>
    </location>
    <ligand>
        <name>isopentenyl diphosphate</name>
        <dbReference type="ChEBI" id="CHEBI:128769"/>
    </ligand>
</feature>
<dbReference type="HAMAP" id="MF_00191">
    <property type="entry name" value="IspH"/>
    <property type="match status" value="1"/>
</dbReference>
<keyword evidence="1 5" id="KW-0004">4Fe-4S</keyword>
<feature type="binding site" evidence="5">
    <location>
        <position position="193"/>
    </location>
    <ligand>
        <name>[4Fe-4S] cluster</name>
        <dbReference type="ChEBI" id="CHEBI:49883"/>
    </ligand>
</feature>
<comment type="catalytic activity">
    <reaction evidence="5">
        <text>isopentenyl diphosphate + 2 oxidized [2Fe-2S]-[ferredoxin] + H2O = (2E)-4-hydroxy-3-methylbut-2-enyl diphosphate + 2 reduced [2Fe-2S]-[ferredoxin] + 2 H(+)</text>
        <dbReference type="Rhea" id="RHEA:24488"/>
        <dbReference type="Rhea" id="RHEA-COMP:10000"/>
        <dbReference type="Rhea" id="RHEA-COMP:10001"/>
        <dbReference type="ChEBI" id="CHEBI:15377"/>
        <dbReference type="ChEBI" id="CHEBI:15378"/>
        <dbReference type="ChEBI" id="CHEBI:33737"/>
        <dbReference type="ChEBI" id="CHEBI:33738"/>
        <dbReference type="ChEBI" id="CHEBI:128753"/>
        <dbReference type="ChEBI" id="CHEBI:128769"/>
        <dbReference type="EC" id="1.17.7.4"/>
    </reaction>
</comment>
<dbReference type="GO" id="GO:0046872">
    <property type="term" value="F:metal ion binding"/>
    <property type="evidence" value="ECO:0007669"/>
    <property type="project" value="UniProtKB-KW"/>
</dbReference>
<keyword evidence="5" id="KW-0414">Isoprene biosynthesis</keyword>
<feature type="binding site" evidence="5">
    <location>
        <position position="223"/>
    </location>
    <ligand>
        <name>isopentenyl diphosphate</name>
        <dbReference type="ChEBI" id="CHEBI:128769"/>
    </ligand>
</feature>
<dbReference type="NCBIfam" id="TIGR00216">
    <property type="entry name" value="ispH_lytB"/>
    <property type="match status" value="1"/>
</dbReference>
<dbReference type="GO" id="GO:0051539">
    <property type="term" value="F:4 iron, 4 sulfur cluster binding"/>
    <property type="evidence" value="ECO:0007669"/>
    <property type="project" value="UniProtKB-UniRule"/>
</dbReference>
<dbReference type="PANTHER" id="PTHR30426:SF0">
    <property type="entry name" value="4-HYDROXY-3-METHYLBUT-2-ENYL DIPHOSPHATE REDUCTASE"/>
    <property type="match status" value="1"/>
</dbReference>
<evidence type="ECO:0000256" key="4">
    <source>
        <dbReference type="ARBA" id="ARBA00023014"/>
    </source>
</evidence>
<comment type="catalytic activity">
    <reaction evidence="5">
        <text>dimethylallyl diphosphate + 2 oxidized [2Fe-2S]-[ferredoxin] + H2O = (2E)-4-hydroxy-3-methylbut-2-enyl diphosphate + 2 reduced [2Fe-2S]-[ferredoxin] + 2 H(+)</text>
        <dbReference type="Rhea" id="RHEA:24825"/>
        <dbReference type="Rhea" id="RHEA-COMP:10000"/>
        <dbReference type="Rhea" id="RHEA-COMP:10001"/>
        <dbReference type="ChEBI" id="CHEBI:15377"/>
        <dbReference type="ChEBI" id="CHEBI:15378"/>
        <dbReference type="ChEBI" id="CHEBI:33737"/>
        <dbReference type="ChEBI" id="CHEBI:33738"/>
        <dbReference type="ChEBI" id="CHEBI:57623"/>
        <dbReference type="ChEBI" id="CHEBI:128753"/>
        <dbReference type="EC" id="1.17.7.4"/>
    </reaction>
</comment>